<comment type="caution">
    <text evidence="2">The sequence shown here is derived from an EMBL/GenBank/DDBJ whole genome shotgun (WGS) entry which is preliminary data.</text>
</comment>
<feature type="region of interest" description="Disordered" evidence="1">
    <location>
        <begin position="1"/>
        <end position="119"/>
    </location>
</feature>
<sequence length="420" mass="45322">MNGTGDLSSQESDMTENEGGRQEPSKTRSGLRTANKQADPNARLSWAPSLFLLDPGLFDTDESDLDSPEQTDTEQDELRVRKLQTPERAFIVSRSDSGSSPISSIKTDLSSKSPYSDRLLSTSTTSLSLSVTTVPTPESVFTKDRQLSMHASPGSLQRRSIVELLQSNDTPVSPLSAFSASLPSWGHVTDEASGHGKEYPSEQPRGRKDRLAVESGRESATDQGQGQDQDLNGIAVHSKVAGTSQETAKWMMVLSTQAIRSVSIRKAGCDSNEDSEWISQLLEEGMSDDDDDDDREDDERSDIVGEGCFRNSMMDEKSKDQRHVSLKSELGIIEQAALEQASSTDDRDYGATPAAQSGTSKVALVASPLLAQDQGAAHNEVGLIEAEDVAIALQSRSFAGSSHRQDHDSSSTSGSSRAYE</sequence>
<feature type="compositionally biased region" description="Basic and acidic residues" evidence="1">
    <location>
        <begin position="188"/>
        <end position="220"/>
    </location>
</feature>
<evidence type="ECO:0000313" key="2">
    <source>
        <dbReference type="EMBL" id="KAF9959070.1"/>
    </source>
</evidence>
<feature type="compositionally biased region" description="Low complexity" evidence="1">
    <location>
        <begin position="91"/>
        <end position="105"/>
    </location>
</feature>
<protein>
    <submittedName>
        <fullName evidence="2">Uncharacterized protein</fullName>
    </submittedName>
</protein>
<evidence type="ECO:0000313" key="3">
    <source>
        <dbReference type="Proteomes" id="UP000738359"/>
    </source>
</evidence>
<accession>A0A9P6M179</accession>
<organism evidence="2 3">
    <name type="scientific">Mortierella alpina</name>
    <name type="common">Oleaginous fungus</name>
    <name type="synonym">Mortierella renispora</name>
    <dbReference type="NCBI Taxonomy" id="64518"/>
    <lineage>
        <taxon>Eukaryota</taxon>
        <taxon>Fungi</taxon>
        <taxon>Fungi incertae sedis</taxon>
        <taxon>Mucoromycota</taxon>
        <taxon>Mortierellomycotina</taxon>
        <taxon>Mortierellomycetes</taxon>
        <taxon>Mortierellales</taxon>
        <taxon>Mortierellaceae</taxon>
        <taxon>Mortierella</taxon>
    </lineage>
</organism>
<name>A0A9P6M179_MORAP</name>
<feature type="compositionally biased region" description="Low complexity" evidence="1">
    <location>
        <begin position="410"/>
        <end position="420"/>
    </location>
</feature>
<proteinExistence type="predicted"/>
<dbReference type="Proteomes" id="UP000738359">
    <property type="component" value="Unassembled WGS sequence"/>
</dbReference>
<feature type="compositionally biased region" description="Polar residues" evidence="1">
    <location>
        <begin position="1"/>
        <end position="12"/>
    </location>
</feature>
<keyword evidence="3" id="KW-1185">Reference proteome</keyword>
<feature type="region of interest" description="Disordered" evidence="1">
    <location>
        <begin position="188"/>
        <end position="231"/>
    </location>
</feature>
<feature type="compositionally biased region" description="Polar residues" evidence="1">
    <location>
        <begin position="27"/>
        <end position="38"/>
    </location>
</feature>
<feature type="region of interest" description="Disordered" evidence="1">
    <location>
        <begin position="284"/>
        <end position="305"/>
    </location>
</feature>
<feature type="compositionally biased region" description="Acidic residues" evidence="1">
    <location>
        <begin position="285"/>
        <end position="300"/>
    </location>
</feature>
<feature type="region of interest" description="Disordered" evidence="1">
    <location>
        <begin position="337"/>
        <end position="358"/>
    </location>
</feature>
<feature type="compositionally biased region" description="Acidic residues" evidence="1">
    <location>
        <begin position="59"/>
        <end position="75"/>
    </location>
</feature>
<reference evidence="2" key="1">
    <citation type="journal article" date="2020" name="Fungal Divers.">
        <title>Resolving the Mortierellaceae phylogeny through synthesis of multi-gene phylogenetics and phylogenomics.</title>
        <authorList>
            <person name="Vandepol N."/>
            <person name="Liber J."/>
            <person name="Desiro A."/>
            <person name="Na H."/>
            <person name="Kennedy M."/>
            <person name="Barry K."/>
            <person name="Grigoriev I.V."/>
            <person name="Miller A.N."/>
            <person name="O'Donnell K."/>
            <person name="Stajich J.E."/>
            <person name="Bonito G."/>
        </authorList>
    </citation>
    <scope>NUCLEOTIDE SEQUENCE</scope>
    <source>
        <strain evidence="2">CK1249</strain>
    </source>
</reference>
<feature type="region of interest" description="Disordered" evidence="1">
    <location>
        <begin position="397"/>
        <end position="420"/>
    </location>
</feature>
<dbReference type="AlphaFoldDB" id="A0A9P6M179"/>
<evidence type="ECO:0000256" key="1">
    <source>
        <dbReference type="SAM" id="MobiDB-lite"/>
    </source>
</evidence>
<gene>
    <name evidence="2" type="ORF">BGZ70_008979</name>
</gene>
<dbReference type="EMBL" id="JAAAHY010000693">
    <property type="protein sequence ID" value="KAF9959070.1"/>
    <property type="molecule type" value="Genomic_DNA"/>
</dbReference>